<accession>A0A150GP26</accession>
<proteinExistence type="predicted"/>
<comment type="caution">
    <text evidence="4">The sequence shown here is derived from an EMBL/GenBank/DDBJ whole genome shotgun (WGS) entry which is preliminary data.</text>
</comment>
<gene>
    <name evidence="4" type="ORF">GPECTOR_12g524</name>
</gene>
<name>A0A150GP26_GONPE</name>
<feature type="region of interest" description="Disordered" evidence="1">
    <location>
        <begin position="73"/>
        <end position="117"/>
    </location>
</feature>
<dbReference type="STRING" id="33097.A0A150GP26"/>
<dbReference type="Pfam" id="PF07727">
    <property type="entry name" value="RVT_2"/>
    <property type="match status" value="1"/>
</dbReference>
<protein>
    <submittedName>
        <fullName evidence="4">Uncharacterized protein</fullName>
    </submittedName>
</protein>
<dbReference type="AlphaFoldDB" id="A0A150GP26"/>
<dbReference type="Pfam" id="PF25597">
    <property type="entry name" value="SH3_retrovirus"/>
    <property type="match status" value="1"/>
</dbReference>
<dbReference type="InterPro" id="IPR057670">
    <property type="entry name" value="SH3_retrovirus"/>
</dbReference>
<evidence type="ECO:0000256" key="1">
    <source>
        <dbReference type="SAM" id="MobiDB-lite"/>
    </source>
</evidence>
<dbReference type="InterPro" id="IPR013103">
    <property type="entry name" value="RVT_2"/>
</dbReference>
<reference evidence="5" key="1">
    <citation type="journal article" date="2016" name="Nat. Commun.">
        <title>The Gonium pectorale genome demonstrates co-option of cell cycle regulation during the evolution of multicellularity.</title>
        <authorList>
            <person name="Hanschen E.R."/>
            <person name="Marriage T.N."/>
            <person name="Ferris P.J."/>
            <person name="Hamaji T."/>
            <person name="Toyoda A."/>
            <person name="Fujiyama A."/>
            <person name="Neme R."/>
            <person name="Noguchi H."/>
            <person name="Minakuchi Y."/>
            <person name="Suzuki M."/>
            <person name="Kawai-Toyooka H."/>
            <person name="Smith D.R."/>
            <person name="Sparks H."/>
            <person name="Anderson J."/>
            <person name="Bakaric R."/>
            <person name="Luria V."/>
            <person name="Karger A."/>
            <person name="Kirschner M.W."/>
            <person name="Durand P.M."/>
            <person name="Michod R.E."/>
            <person name="Nozaki H."/>
            <person name="Olson B.J."/>
        </authorList>
    </citation>
    <scope>NUCLEOTIDE SEQUENCE [LARGE SCALE GENOMIC DNA]</scope>
    <source>
        <strain evidence="5">NIES-2863</strain>
    </source>
</reference>
<dbReference type="EMBL" id="LSYV01000013">
    <property type="protein sequence ID" value="KXZ51561.1"/>
    <property type="molecule type" value="Genomic_DNA"/>
</dbReference>
<organism evidence="4 5">
    <name type="scientific">Gonium pectorale</name>
    <name type="common">Green alga</name>
    <dbReference type="NCBI Taxonomy" id="33097"/>
    <lineage>
        <taxon>Eukaryota</taxon>
        <taxon>Viridiplantae</taxon>
        <taxon>Chlorophyta</taxon>
        <taxon>core chlorophytes</taxon>
        <taxon>Chlorophyceae</taxon>
        <taxon>CS clade</taxon>
        <taxon>Chlamydomonadales</taxon>
        <taxon>Volvocaceae</taxon>
        <taxon>Gonium</taxon>
    </lineage>
</organism>
<evidence type="ECO:0000259" key="3">
    <source>
        <dbReference type="Pfam" id="PF25597"/>
    </source>
</evidence>
<feature type="domain" description="Retroviral polymerase SH3-like" evidence="3">
    <location>
        <begin position="2"/>
        <end position="44"/>
    </location>
</feature>
<evidence type="ECO:0000313" key="4">
    <source>
        <dbReference type="EMBL" id="KXZ51561.1"/>
    </source>
</evidence>
<evidence type="ECO:0000313" key="5">
    <source>
        <dbReference type="Proteomes" id="UP000075714"/>
    </source>
</evidence>
<evidence type="ECO:0000259" key="2">
    <source>
        <dbReference type="Pfam" id="PF07727"/>
    </source>
</evidence>
<dbReference type="CDD" id="cd09272">
    <property type="entry name" value="RNase_HI_RT_Ty1"/>
    <property type="match status" value="1"/>
</dbReference>
<feature type="compositionally biased region" description="Low complexity" evidence="1">
    <location>
        <begin position="80"/>
        <end position="113"/>
    </location>
</feature>
<sequence>MRHKLQPVSRPGIFVGYERGSDAYCVQMPDGKVEVSANVTFDESPSGAAAAAAAAGSPDFDYTRVALVGEPVGETRTKDAGTAGTDAGAVGDAPAGTDAAPAGEEKPTPAAAPEPRRSPRFQVAVVAADVQIPASYKEALASPQSDEWVRAMEEELASLHEKQTWTLVPLPKGAKVIPTKWVYDVKCDASGQIERFKARLVAKGFKQRAGIDFDEVFAPASNPTTTRLLLAMVAAERMVLRQVDVKTAFLNGELDETIYVTQPQGEALWLEQLLAEFGVKASPIRIKTDNQGALSLIKHPVLTERSKHIDIQHHFVRERASRGEVAFEYCPTDCMVADMLTKPLGS</sequence>
<dbReference type="Proteomes" id="UP000075714">
    <property type="component" value="Unassembled WGS sequence"/>
</dbReference>
<dbReference type="OrthoDB" id="411615at2759"/>
<feature type="domain" description="Reverse transcriptase Ty1/copia-type" evidence="2">
    <location>
        <begin position="163"/>
        <end position="266"/>
    </location>
</feature>
<keyword evidence="5" id="KW-1185">Reference proteome</keyword>